<dbReference type="EMBL" id="HG994357">
    <property type="protein sequence ID" value="CAF2125054.1"/>
    <property type="molecule type" value="Genomic_DNA"/>
</dbReference>
<reference evidence="1" key="1">
    <citation type="submission" date="2021-01" db="EMBL/GenBank/DDBJ databases">
        <authorList>
            <consortium name="Genoscope - CEA"/>
            <person name="William W."/>
        </authorList>
    </citation>
    <scope>NUCLEOTIDE SEQUENCE</scope>
</reference>
<feature type="non-terminal residue" evidence="1">
    <location>
        <position position="130"/>
    </location>
</feature>
<proteinExistence type="predicted"/>
<dbReference type="Proteomes" id="UP001295469">
    <property type="component" value="Chromosome A03"/>
</dbReference>
<dbReference type="AlphaFoldDB" id="A0A816WF61"/>
<organism evidence="1">
    <name type="scientific">Brassica napus</name>
    <name type="common">Rape</name>
    <dbReference type="NCBI Taxonomy" id="3708"/>
    <lineage>
        <taxon>Eukaryota</taxon>
        <taxon>Viridiplantae</taxon>
        <taxon>Streptophyta</taxon>
        <taxon>Embryophyta</taxon>
        <taxon>Tracheophyta</taxon>
        <taxon>Spermatophyta</taxon>
        <taxon>Magnoliopsida</taxon>
        <taxon>eudicotyledons</taxon>
        <taxon>Gunneridae</taxon>
        <taxon>Pentapetalae</taxon>
        <taxon>rosids</taxon>
        <taxon>malvids</taxon>
        <taxon>Brassicales</taxon>
        <taxon>Brassicaceae</taxon>
        <taxon>Brassiceae</taxon>
        <taxon>Brassica</taxon>
    </lineage>
</organism>
<evidence type="ECO:0000313" key="1">
    <source>
        <dbReference type="EMBL" id="CAF2125054.1"/>
    </source>
</evidence>
<protein>
    <submittedName>
        <fullName evidence="1">(rape) hypothetical protein</fullName>
    </submittedName>
</protein>
<sequence length="130" mass="14395">MRKLGCDTLPSNYFGTCGKNGINLCVEDVKKMIVKNTGKALPKGYGVRCEKCIDQAPKPGYARMHQCGSQEDDVSERRTLVLCFSQSTSISSGRIHLQNTEPNHALRNQSPGSQSFNETVCFSQMDMCQL</sequence>
<name>A0A816WF61_BRANA</name>
<gene>
    <name evidence="1" type="ORF">DARMORV10_A03P28740.1</name>
</gene>
<accession>A0A816WF61</accession>